<evidence type="ECO:0000313" key="6">
    <source>
        <dbReference type="EMBL" id="STU76143.1"/>
    </source>
</evidence>
<dbReference type="InterPro" id="IPR036259">
    <property type="entry name" value="MFS_trans_sf"/>
</dbReference>
<proteinExistence type="predicted"/>
<evidence type="ECO:0000313" key="7">
    <source>
        <dbReference type="Proteomes" id="UP000254487"/>
    </source>
</evidence>
<dbReference type="GO" id="GO:0005886">
    <property type="term" value="C:plasma membrane"/>
    <property type="evidence" value="ECO:0007669"/>
    <property type="project" value="TreeGrafter"/>
</dbReference>
<sequence>MTPTWLNELVPANTRAVLPGFVYQLGNLLASVNATLQASIAQHHGHNYGLAMALVAGTVAIVITVLTFFGREGRVIQSVGAGHHQPLSTSR</sequence>
<dbReference type="PANTHER" id="PTHR23508">
    <property type="entry name" value="CARBOXYLIC ACID TRANSPORTER PROTEIN HOMOLOG"/>
    <property type="match status" value="1"/>
</dbReference>
<feature type="transmembrane region" description="Helical" evidence="5">
    <location>
        <begin position="48"/>
        <end position="69"/>
    </location>
</feature>
<dbReference type="GO" id="GO:0046943">
    <property type="term" value="F:carboxylic acid transmembrane transporter activity"/>
    <property type="evidence" value="ECO:0007669"/>
    <property type="project" value="TreeGrafter"/>
</dbReference>
<gene>
    <name evidence="6" type="ORF">NCTC10313_03603</name>
</gene>
<dbReference type="AlphaFoldDB" id="A0A377ZQ63"/>
<comment type="subcellular location">
    <subcellularLocation>
        <location evidence="1">Membrane</location>
        <topology evidence="1">Multi-pass membrane protein</topology>
    </subcellularLocation>
</comment>
<keyword evidence="3 5" id="KW-1133">Transmembrane helix</keyword>
<dbReference type="SUPFAM" id="SSF103473">
    <property type="entry name" value="MFS general substrate transporter"/>
    <property type="match status" value="1"/>
</dbReference>
<evidence type="ECO:0000256" key="1">
    <source>
        <dbReference type="ARBA" id="ARBA00004141"/>
    </source>
</evidence>
<evidence type="ECO:0000256" key="2">
    <source>
        <dbReference type="ARBA" id="ARBA00022692"/>
    </source>
</evidence>
<dbReference type="Proteomes" id="UP000254487">
    <property type="component" value="Unassembled WGS sequence"/>
</dbReference>
<evidence type="ECO:0000256" key="3">
    <source>
        <dbReference type="ARBA" id="ARBA00022989"/>
    </source>
</evidence>
<protein>
    <submittedName>
        <fullName evidence="6">Metabolite transport protein</fullName>
    </submittedName>
</protein>
<reference evidence="6 7" key="1">
    <citation type="submission" date="2018-06" db="EMBL/GenBank/DDBJ databases">
        <authorList>
            <consortium name="Pathogen Informatics"/>
            <person name="Doyle S."/>
        </authorList>
    </citation>
    <scope>NUCLEOTIDE SEQUENCE [LARGE SCALE GENOMIC DNA]</scope>
    <source>
        <strain evidence="6 7">NCTC10313</strain>
    </source>
</reference>
<organism evidence="6 7">
    <name type="scientific">Klebsiella pneumoniae subsp. ozaenae</name>
    <dbReference type="NCBI Taxonomy" id="574"/>
    <lineage>
        <taxon>Bacteria</taxon>
        <taxon>Pseudomonadati</taxon>
        <taxon>Pseudomonadota</taxon>
        <taxon>Gammaproteobacteria</taxon>
        <taxon>Enterobacterales</taxon>
        <taxon>Enterobacteriaceae</taxon>
        <taxon>Klebsiella/Raoultella group</taxon>
        <taxon>Klebsiella</taxon>
        <taxon>Klebsiella pneumoniae complex</taxon>
    </lineage>
</organism>
<evidence type="ECO:0000256" key="5">
    <source>
        <dbReference type="SAM" id="Phobius"/>
    </source>
</evidence>
<evidence type="ECO:0000256" key="4">
    <source>
        <dbReference type="ARBA" id="ARBA00023136"/>
    </source>
</evidence>
<name>A0A377ZQ63_KLEPO</name>
<keyword evidence="2 5" id="KW-0812">Transmembrane</keyword>
<dbReference type="EMBL" id="UGLW01000003">
    <property type="protein sequence ID" value="STU76143.1"/>
    <property type="molecule type" value="Genomic_DNA"/>
</dbReference>
<accession>A0A377ZQ63</accession>
<dbReference type="PANTHER" id="PTHR23508:SF10">
    <property type="entry name" value="CARBOXYLIC ACID TRANSPORTER PROTEIN HOMOLOG"/>
    <property type="match status" value="1"/>
</dbReference>
<keyword evidence="4 5" id="KW-0472">Membrane</keyword>